<dbReference type="EMBL" id="CADCTV010000399">
    <property type="protein sequence ID" value="CAA9325617.1"/>
    <property type="molecule type" value="Genomic_DNA"/>
</dbReference>
<evidence type="ECO:0000313" key="1">
    <source>
        <dbReference type="EMBL" id="CAA9325617.1"/>
    </source>
</evidence>
<dbReference type="AlphaFoldDB" id="A0A6J4LAG3"/>
<protein>
    <submittedName>
        <fullName evidence="1">Uncharacterized protein</fullName>
    </submittedName>
</protein>
<accession>A0A6J4LAG3</accession>
<sequence>MVLANLVQTFPSIVRALIAGRVNGPRSAEALHPVHRAWFTGTRPPGSGDARLGSAV</sequence>
<reference evidence="1" key="1">
    <citation type="submission" date="2020-02" db="EMBL/GenBank/DDBJ databases">
        <authorList>
            <person name="Meier V. D."/>
        </authorList>
    </citation>
    <scope>NUCLEOTIDE SEQUENCE</scope>
    <source>
        <strain evidence="1">AVDCRST_MAG89</strain>
    </source>
</reference>
<name>A0A6J4LAG3_9BACT</name>
<proteinExistence type="predicted"/>
<gene>
    <name evidence="1" type="ORF">AVDCRST_MAG89-1880</name>
</gene>
<organism evidence="1">
    <name type="scientific">uncultured Gemmatimonadota bacterium</name>
    <dbReference type="NCBI Taxonomy" id="203437"/>
    <lineage>
        <taxon>Bacteria</taxon>
        <taxon>Pseudomonadati</taxon>
        <taxon>Gemmatimonadota</taxon>
        <taxon>environmental samples</taxon>
    </lineage>
</organism>